<organism evidence="2 3">
    <name type="scientific">Candidatus Cellulosilyticum pullistercoris</name>
    <dbReference type="NCBI Taxonomy" id="2838521"/>
    <lineage>
        <taxon>Bacteria</taxon>
        <taxon>Bacillati</taxon>
        <taxon>Bacillota</taxon>
        <taxon>Clostridia</taxon>
        <taxon>Lachnospirales</taxon>
        <taxon>Cellulosilyticaceae</taxon>
        <taxon>Cellulosilyticum</taxon>
    </lineage>
</organism>
<evidence type="ECO:0000313" key="3">
    <source>
        <dbReference type="Proteomes" id="UP000824229"/>
    </source>
</evidence>
<keyword evidence="1" id="KW-0175">Coiled coil</keyword>
<reference evidence="2" key="2">
    <citation type="submission" date="2021-04" db="EMBL/GenBank/DDBJ databases">
        <authorList>
            <person name="Gilroy R."/>
        </authorList>
    </citation>
    <scope>NUCLEOTIDE SEQUENCE</scope>
    <source>
        <strain evidence="2">B5-657</strain>
    </source>
</reference>
<protein>
    <submittedName>
        <fullName evidence="2">Uncharacterized protein</fullName>
    </submittedName>
</protein>
<comment type="caution">
    <text evidence="2">The sequence shown here is derived from an EMBL/GenBank/DDBJ whole genome shotgun (WGS) entry which is preliminary data.</text>
</comment>
<dbReference type="Proteomes" id="UP000824229">
    <property type="component" value="Unassembled WGS sequence"/>
</dbReference>
<gene>
    <name evidence="2" type="ORF">H9872_05805</name>
</gene>
<proteinExistence type="predicted"/>
<reference evidence="2" key="1">
    <citation type="journal article" date="2021" name="PeerJ">
        <title>Extensive microbial diversity within the chicken gut microbiome revealed by metagenomics and culture.</title>
        <authorList>
            <person name="Gilroy R."/>
            <person name="Ravi A."/>
            <person name="Getino M."/>
            <person name="Pursley I."/>
            <person name="Horton D.L."/>
            <person name="Alikhan N.F."/>
            <person name="Baker D."/>
            <person name="Gharbi K."/>
            <person name="Hall N."/>
            <person name="Watson M."/>
            <person name="Adriaenssens E.M."/>
            <person name="Foster-Nyarko E."/>
            <person name="Jarju S."/>
            <person name="Secka A."/>
            <person name="Antonio M."/>
            <person name="Oren A."/>
            <person name="Chaudhuri R.R."/>
            <person name="La Ragione R."/>
            <person name="Hildebrand F."/>
            <person name="Pallen M.J."/>
        </authorList>
    </citation>
    <scope>NUCLEOTIDE SEQUENCE</scope>
    <source>
        <strain evidence="2">B5-657</strain>
    </source>
</reference>
<evidence type="ECO:0000256" key="1">
    <source>
        <dbReference type="SAM" id="Coils"/>
    </source>
</evidence>
<evidence type="ECO:0000313" key="2">
    <source>
        <dbReference type="EMBL" id="MBU3804249.1"/>
    </source>
</evidence>
<dbReference type="AlphaFoldDB" id="A0A9E2KAZ8"/>
<accession>A0A9E2KAZ8</accession>
<dbReference type="EMBL" id="JAHLFQ010000128">
    <property type="protein sequence ID" value="MBU3804249.1"/>
    <property type="molecule type" value="Genomic_DNA"/>
</dbReference>
<name>A0A9E2KAZ8_9FIRM</name>
<sequence>MNEIIKQIAQIDSVAVSNRKNSEQALKERKDQYEKEILDYREASLKRANEKANEIYNQIIGTSETGYHLEEEQYKKLSLVAQSRYLEVEETLLNEVFDELFRVEE</sequence>
<feature type="coiled-coil region" evidence="1">
    <location>
        <begin position="16"/>
        <end position="43"/>
    </location>
</feature>